<dbReference type="InterPro" id="IPR032675">
    <property type="entry name" value="LRR_dom_sf"/>
</dbReference>
<dbReference type="PANTHER" id="PTHR24114:SF2">
    <property type="entry name" value="F-BOX DOMAIN-CONTAINING PROTEIN-RELATED"/>
    <property type="match status" value="1"/>
</dbReference>
<reference evidence="2 3" key="1">
    <citation type="journal article" date="2024" name="Science">
        <title>Giant polyketide synthase enzymes in the biosynthesis of giant marine polyether toxins.</title>
        <authorList>
            <person name="Fallon T.R."/>
            <person name="Shende V.V."/>
            <person name="Wierzbicki I.H."/>
            <person name="Pendleton A.L."/>
            <person name="Watervoot N.F."/>
            <person name="Auber R.P."/>
            <person name="Gonzalez D.J."/>
            <person name="Wisecaver J.H."/>
            <person name="Moore B.S."/>
        </authorList>
    </citation>
    <scope>NUCLEOTIDE SEQUENCE [LARGE SCALE GENOMIC DNA]</scope>
    <source>
        <strain evidence="2 3">12B1</strain>
    </source>
</reference>
<evidence type="ECO:0000313" key="2">
    <source>
        <dbReference type="EMBL" id="KAL1510401.1"/>
    </source>
</evidence>
<evidence type="ECO:0000256" key="1">
    <source>
        <dbReference type="SAM" id="MobiDB-lite"/>
    </source>
</evidence>
<keyword evidence="3" id="KW-1185">Reference proteome</keyword>
<dbReference type="PANTHER" id="PTHR24114">
    <property type="entry name" value="LEUCINE RICH REPEAT FAMILY PROTEIN"/>
    <property type="match status" value="1"/>
</dbReference>
<evidence type="ECO:0000313" key="3">
    <source>
        <dbReference type="Proteomes" id="UP001515480"/>
    </source>
</evidence>
<name>A0AB34J0G4_PRYPA</name>
<dbReference type="SUPFAM" id="SSF52047">
    <property type="entry name" value="RNI-like"/>
    <property type="match status" value="3"/>
</dbReference>
<dbReference type="Pfam" id="PF13516">
    <property type="entry name" value="LRR_6"/>
    <property type="match status" value="6"/>
</dbReference>
<dbReference type="InterPro" id="IPR001611">
    <property type="entry name" value="Leu-rich_rpt"/>
</dbReference>
<accession>A0AB34J0G4</accession>
<proteinExistence type="predicted"/>
<feature type="region of interest" description="Disordered" evidence="1">
    <location>
        <begin position="83"/>
        <end position="110"/>
    </location>
</feature>
<organism evidence="2 3">
    <name type="scientific">Prymnesium parvum</name>
    <name type="common">Toxic golden alga</name>
    <dbReference type="NCBI Taxonomy" id="97485"/>
    <lineage>
        <taxon>Eukaryota</taxon>
        <taxon>Haptista</taxon>
        <taxon>Haptophyta</taxon>
        <taxon>Prymnesiophyceae</taxon>
        <taxon>Prymnesiales</taxon>
        <taxon>Prymnesiaceae</taxon>
        <taxon>Prymnesium</taxon>
    </lineage>
</organism>
<dbReference type="SMART" id="SM00368">
    <property type="entry name" value="LRR_RI"/>
    <property type="match status" value="21"/>
</dbReference>
<gene>
    <name evidence="2" type="ORF">AB1Y20_006710</name>
</gene>
<comment type="caution">
    <text evidence="2">The sequence shown here is derived from an EMBL/GenBank/DDBJ whole genome shotgun (WGS) entry which is preliminary data.</text>
</comment>
<feature type="compositionally biased region" description="Low complexity" evidence="1">
    <location>
        <begin position="15"/>
        <end position="33"/>
    </location>
</feature>
<dbReference type="EMBL" id="JBGBPQ010000015">
    <property type="protein sequence ID" value="KAL1510401.1"/>
    <property type="molecule type" value="Genomic_DNA"/>
</dbReference>
<protein>
    <submittedName>
        <fullName evidence="2">Uncharacterized protein</fullName>
    </submittedName>
</protein>
<dbReference type="Proteomes" id="UP001515480">
    <property type="component" value="Unassembled WGS sequence"/>
</dbReference>
<sequence>MGVLGGSSVAKVAPEHPAAAAASESGEEASTSTKPAPQEELTQIKLKLASAEERAQAAEERAAAAEKRAAVIEKELKELKALQSAGDVKTHSQPAAALPTPSGTRQRSTSQPPLLVCCQSGVGFAHSLLPHLGEGWELVSAETPDEARVAAAKSIVILLTHGCLDAPEIVFTMRCVLQYSKRRVLIHAAESCVFDLVMPRTSSAAADVQPLYNKIAITLIQEYADFASAKVLADLEEQQQEEALAPAPAQPTEASHEHSDEELQKMQAELLQGAPKPLKQFGLAFTVFLSHRRATGQGPIGRIYQALKEDYCCFLDSEVKFKLHNLRVLVTACNYFLFYLSEGILDKSPFCLEELLSAIHTDRTIFIVRDLQYQLPTDIKAAVREVMRERIGEAHLIEHYGWALEDALARVEAAISQAWTTRITYQAEHFAPCMQRIRLRLGVPCESPLFPWLASKRHALQPVGQRAVDFAGLQPLTELKVHGDSTNDAQAVALVMGALSSSIQTVSLRGVALEGSSEARLADAIRTTKSVTALNMESINIQDWARIAHALKENESLTSISLEEDLTDLPVSGARHLAEALKENNRIKSIAVRSTISPVGFDYQEEAEEKYSYIFEALKANNSISNLMLKKEHLTMQSVHLTELLKNNQAITSVSLIDTRLGDKGAIDISGALKENKRIVELNLGKNQIAAQGIQAIADALKVNQGITSINLESNPLQRKGGAHLSEALKLNKTITSINLAQTELGSESMCEALKVNKTITYMDLNDNDFKEEDGLNIAEALKTNTTLAELRLRTRLPIKMLKGEDSNEMIRLSESRLNASGAAIVCKLVTSCTTAKTLILKCSGLTDEASVHLADGLKKNQSFTSSDLANNRIGVRGGRVIGEALKENKSLSTLILASNELGDEGMIRVAEGLKMNATLTKIDISRNNLSGKAMVHVGEAIKANKSVTDLCLSSNKFGAEGSMCVALGLKANESITSLHLSSTDLGAEGAAHISEAIQANARIKDLSLASNKLGAGGAMHIANALKTNKAVTSLNLGHNMLDHEGLLHVIEALKVNQTITSINLCKNKLGNKGCKSFQEGLKSNSSITSLDLSSNSIKEEGAADIAEMLKSNRTITKLDLSQNSLQVSGGTTIAEALQSNTALSALGLAYNDLCGINKRGEGKHSSDCISKLAEMLRTNTTLTSIKLGYNFLLSDGALHISEALRSNSSLKELDLQMNCLCDLIPDGSGEFNPNGLKKLLEALKINDSITVLDLSNNLVCGVFEGMDDPSSHTCEAVQELAETLAANHSITSINLSGNFLRADGVALVAKALKGNKVLKTLECAITALPSALRVNSNVVKTYTAIVQLAESLTVNKTITSIDLRENKYNFKDKACIWEALKANNLETEISWDDLAD</sequence>
<dbReference type="InterPro" id="IPR052394">
    <property type="entry name" value="LRR-containing"/>
</dbReference>
<feature type="region of interest" description="Disordered" evidence="1">
    <location>
        <begin position="1"/>
        <end position="42"/>
    </location>
</feature>
<dbReference type="Gene3D" id="3.80.10.10">
    <property type="entry name" value="Ribonuclease Inhibitor"/>
    <property type="match status" value="8"/>
</dbReference>
<feature type="compositionally biased region" description="Polar residues" evidence="1">
    <location>
        <begin position="101"/>
        <end position="110"/>
    </location>
</feature>